<feature type="compositionally biased region" description="Basic and acidic residues" evidence="1">
    <location>
        <begin position="492"/>
        <end position="501"/>
    </location>
</feature>
<feature type="compositionally biased region" description="Low complexity" evidence="1">
    <location>
        <begin position="548"/>
        <end position="560"/>
    </location>
</feature>
<feature type="transmembrane region" description="Helical" evidence="2">
    <location>
        <begin position="6"/>
        <end position="28"/>
    </location>
</feature>
<proteinExistence type="predicted"/>
<accession>A0AAD7UB90</accession>
<keyword evidence="4" id="KW-1185">Reference proteome</keyword>
<evidence type="ECO:0000256" key="1">
    <source>
        <dbReference type="SAM" id="MobiDB-lite"/>
    </source>
</evidence>
<protein>
    <submittedName>
        <fullName evidence="3">Uncharacterized protein</fullName>
    </submittedName>
</protein>
<feature type="compositionally biased region" description="Acidic residues" evidence="1">
    <location>
        <begin position="287"/>
        <end position="296"/>
    </location>
</feature>
<evidence type="ECO:0000313" key="3">
    <source>
        <dbReference type="EMBL" id="KAJ8601180.1"/>
    </source>
</evidence>
<gene>
    <name evidence="3" type="ORF">CTAYLR_009906</name>
</gene>
<keyword evidence="2" id="KW-0812">Transmembrane</keyword>
<evidence type="ECO:0000256" key="2">
    <source>
        <dbReference type="SAM" id="Phobius"/>
    </source>
</evidence>
<dbReference type="AlphaFoldDB" id="A0AAD7UB90"/>
<feature type="region of interest" description="Disordered" evidence="1">
    <location>
        <begin position="480"/>
        <end position="568"/>
    </location>
</feature>
<keyword evidence="2" id="KW-0472">Membrane</keyword>
<comment type="caution">
    <text evidence="3">The sequence shown here is derived from an EMBL/GenBank/DDBJ whole genome shotgun (WGS) entry which is preliminary data.</text>
</comment>
<reference evidence="3" key="1">
    <citation type="submission" date="2023-01" db="EMBL/GenBank/DDBJ databases">
        <title>Metagenome sequencing of chrysophaentin producing Chrysophaeum taylorii.</title>
        <authorList>
            <person name="Davison J."/>
            <person name="Bewley C."/>
        </authorList>
    </citation>
    <scope>NUCLEOTIDE SEQUENCE</scope>
    <source>
        <strain evidence="3">NIES-1699</strain>
    </source>
</reference>
<feature type="transmembrane region" description="Helical" evidence="2">
    <location>
        <begin position="348"/>
        <end position="366"/>
    </location>
</feature>
<dbReference type="EMBL" id="JAQMWT010000445">
    <property type="protein sequence ID" value="KAJ8601180.1"/>
    <property type="molecule type" value="Genomic_DNA"/>
</dbReference>
<name>A0AAD7UB90_9STRA</name>
<feature type="transmembrane region" description="Helical" evidence="2">
    <location>
        <begin position="214"/>
        <end position="234"/>
    </location>
</feature>
<feature type="transmembrane region" description="Helical" evidence="2">
    <location>
        <begin position="40"/>
        <end position="62"/>
    </location>
</feature>
<evidence type="ECO:0000313" key="4">
    <source>
        <dbReference type="Proteomes" id="UP001230188"/>
    </source>
</evidence>
<keyword evidence="2" id="KW-1133">Transmembrane helix</keyword>
<sequence>MLLLDRELIAGGVTALAYGGASLALVCLNHQVLDAWAFPSTTLILIAQVACTLASCSLAWAWGGREAAPLYGELVRTTAPKMAALFVLDVALGHAATRSLGLDAFAAFRRFSIPFAMHLESRLAMRPQGPSPAVFCASWSMVLGPLLGLFCGRGKAASFARTATETATDAAVAYAESASQVSTIILGKGGTKPHHHHAPPSAHLRMNGPWDATTSRGCAAAVVSALVVAARVVLLRRALTKCRELDERDEIDSFVVPVARTPRSIDGKCTKRVVGPGGDLPSPCVVDDGESTDDEDPPRWPSLSKLDHALEAKRNRRRRIRTTWLAKSQTVAFSFALLVRTSALSLPLIFAFGLAFDAAGIAAALFHRYLWSSDNFLATFTLLVAMGPVHECAVYACSLHNTALTTLVAGGFKSTALSTYRSLVASAIASEPDPALDQWDALGMAISSLASLVYTYAWWIDARVTAAAKNSQISFPTTYFEEDSKEDPETGTFERRPLLRLDEDDDDDESQRRGRADLVILDHPAIMPNKQRCRSPKPEDSAPPPPSSAFVDASSSGSPSTPRALLLS</sequence>
<organism evidence="3 4">
    <name type="scientific">Chrysophaeum taylorii</name>
    <dbReference type="NCBI Taxonomy" id="2483200"/>
    <lineage>
        <taxon>Eukaryota</taxon>
        <taxon>Sar</taxon>
        <taxon>Stramenopiles</taxon>
        <taxon>Ochrophyta</taxon>
        <taxon>Pelagophyceae</taxon>
        <taxon>Pelagomonadales</taxon>
        <taxon>Pelagomonadaceae</taxon>
        <taxon>Chrysophaeum</taxon>
    </lineage>
</organism>
<dbReference type="Proteomes" id="UP001230188">
    <property type="component" value="Unassembled WGS sequence"/>
</dbReference>
<feature type="region of interest" description="Disordered" evidence="1">
    <location>
        <begin position="280"/>
        <end position="300"/>
    </location>
</feature>